<dbReference type="GO" id="GO:0005737">
    <property type="term" value="C:cytoplasm"/>
    <property type="evidence" value="ECO:0007669"/>
    <property type="project" value="TreeGrafter"/>
</dbReference>
<dbReference type="Gene3D" id="3.50.50.60">
    <property type="entry name" value="FAD/NAD(P)-binding domain"/>
    <property type="match status" value="1"/>
</dbReference>
<dbReference type="Pfam" id="PF01266">
    <property type="entry name" value="DAO"/>
    <property type="match status" value="1"/>
</dbReference>
<dbReference type="AlphaFoldDB" id="A0A6G1IPD5"/>
<evidence type="ECO:0000313" key="2">
    <source>
        <dbReference type="EMBL" id="KAF2680082.1"/>
    </source>
</evidence>
<protein>
    <submittedName>
        <fullName evidence="2">FAD dependent oxidoreductase</fullName>
    </submittedName>
</protein>
<keyword evidence="3" id="KW-1185">Reference proteome</keyword>
<sequence>MAPSPLPLKGASTPSFWRSNPHALDEYRSTPNLPSKADIVVIGAGYAGVSTVHHILQLCKEKRLPIPSIAILEARQACSGATGRNGGQLKPDPYNRPATVAASHGIEAAAELAEFEASHVPAIKKLVEDEHIDCDFVLTRCVDVLLTDDIYARMKAGVDLLRKANVSVMKDVYFASGAKAEQLSGVKGAKGCFTYTAGHLYPYKLILHLLSNIVSAGVNLQTHTPVTATVKVPDADGYITVSTPRGNIKASKVIYATNAYTSAILPEFTEKIVPVRGICSHIVPGKTPTPLLPNSYILRAGTVEYEYLIPRLDGSIVVGGARSKYYRDRDSWYSNVEDDKLIEKAKHHFDGYMQRFFHGWEHSGAKTNKIWTGIMGYSTDGLPHVGKVPGRENQFVIAGFTGHGMPQVFLSAKGVASMVMEGTRFADTGMPRVFEASQARLDDEKNVILEGWEASRMAPMEAKL</sequence>
<dbReference type="OrthoDB" id="429143at2759"/>
<dbReference type="SUPFAM" id="SSF51905">
    <property type="entry name" value="FAD/NAD(P)-binding domain"/>
    <property type="match status" value="1"/>
</dbReference>
<feature type="domain" description="FAD dependent oxidoreductase" evidence="1">
    <location>
        <begin position="38"/>
        <end position="417"/>
    </location>
</feature>
<dbReference type="PANTHER" id="PTHR13847">
    <property type="entry name" value="SARCOSINE DEHYDROGENASE-RELATED"/>
    <property type="match status" value="1"/>
</dbReference>
<dbReference type="PANTHER" id="PTHR13847:SF279">
    <property type="entry name" value="FAD DEPENDENT OXIDOREDUCTASE DOMAIN-CONTAINING PROTEIN-RELATED"/>
    <property type="match status" value="1"/>
</dbReference>
<gene>
    <name evidence="2" type="ORF">K458DRAFT_434705</name>
</gene>
<name>A0A6G1IPD5_9PLEO</name>
<dbReference type="Gene3D" id="3.30.9.10">
    <property type="entry name" value="D-Amino Acid Oxidase, subunit A, domain 2"/>
    <property type="match status" value="1"/>
</dbReference>
<dbReference type="InterPro" id="IPR006076">
    <property type="entry name" value="FAD-dep_OxRdtase"/>
</dbReference>
<organism evidence="2 3">
    <name type="scientific">Lentithecium fluviatile CBS 122367</name>
    <dbReference type="NCBI Taxonomy" id="1168545"/>
    <lineage>
        <taxon>Eukaryota</taxon>
        <taxon>Fungi</taxon>
        <taxon>Dikarya</taxon>
        <taxon>Ascomycota</taxon>
        <taxon>Pezizomycotina</taxon>
        <taxon>Dothideomycetes</taxon>
        <taxon>Pleosporomycetidae</taxon>
        <taxon>Pleosporales</taxon>
        <taxon>Massarineae</taxon>
        <taxon>Lentitheciaceae</taxon>
        <taxon>Lentithecium</taxon>
    </lineage>
</organism>
<dbReference type="Proteomes" id="UP000799291">
    <property type="component" value="Unassembled WGS sequence"/>
</dbReference>
<evidence type="ECO:0000259" key="1">
    <source>
        <dbReference type="Pfam" id="PF01266"/>
    </source>
</evidence>
<proteinExistence type="predicted"/>
<dbReference type="EMBL" id="MU005599">
    <property type="protein sequence ID" value="KAF2680082.1"/>
    <property type="molecule type" value="Genomic_DNA"/>
</dbReference>
<dbReference type="InterPro" id="IPR036188">
    <property type="entry name" value="FAD/NAD-bd_sf"/>
</dbReference>
<accession>A0A6G1IPD5</accession>
<evidence type="ECO:0000313" key="3">
    <source>
        <dbReference type="Proteomes" id="UP000799291"/>
    </source>
</evidence>
<reference evidence="2" key="1">
    <citation type="journal article" date="2020" name="Stud. Mycol.">
        <title>101 Dothideomycetes genomes: a test case for predicting lifestyles and emergence of pathogens.</title>
        <authorList>
            <person name="Haridas S."/>
            <person name="Albert R."/>
            <person name="Binder M."/>
            <person name="Bloem J."/>
            <person name="Labutti K."/>
            <person name="Salamov A."/>
            <person name="Andreopoulos B."/>
            <person name="Baker S."/>
            <person name="Barry K."/>
            <person name="Bills G."/>
            <person name="Bluhm B."/>
            <person name="Cannon C."/>
            <person name="Castanera R."/>
            <person name="Culley D."/>
            <person name="Daum C."/>
            <person name="Ezra D."/>
            <person name="Gonzalez J."/>
            <person name="Henrissat B."/>
            <person name="Kuo A."/>
            <person name="Liang C."/>
            <person name="Lipzen A."/>
            <person name="Lutzoni F."/>
            <person name="Magnuson J."/>
            <person name="Mondo S."/>
            <person name="Nolan M."/>
            <person name="Ohm R."/>
            <person name="Pangilinan J."/>
            <person name="Park H.-J."/>
            <person name="Ramirez L."/>
            <person name="Alfaro M."/>
            <person name="Sun H."/>
            <person name="Tritt A."/>
            <person name="Yoshinaga Y."/>
            <person name="Zwiers L.-H."/>
            <person name="Turgeon B."/>
            <person name="Goodwin S."/>
            <person name="Spatafora J."/>
            <person name="Crous P."/>
            <person name="Grigoriev I."/>
        </authorList>
    </citation>
    <scope>NUCLEOTIDE SEQUENCE</scope>
    <source>
        <strain evidence="2">CBS 122367</strain>
    </source>
</reference>